<protein>
    <recommendedName>
        <fullName evidence="1">Pyrrolo-quinoline quinone repeat domain-containing protein</fullName>
    </recommendedName>
</protein>
<dbReference type="SUPFAM" id="SSF50998">
    <property type="entry name" value="Quinoprotein alcohol dehydrogenase-like"/>
    <property type="match status" value="1"/>
</dbReference>
<dbReference type="InterPro" id="IPR011047">
    <property type="entry name" value="Quinoprotein_ADH-like_sf"/>
</dbReference>
<dbReference type="EMBL" id="MCFG01000007">
    <property type="protein sequence ID" value="ORX87592.1"/>
    <property type="molecule type" value="Genomic_DNA"/>
</dbReference>
<accession>A0A1Y1XPC7</accession>
<dbReference type="InterPro" id="IPR042099">
    <property type="entry name" value="ANL_N_sf"/>
</dbReference>
<dbReference type="SMART" id="SM00564">
    <property type="entry name" value="PQQ"/>
    <property type="match status" value="2"/>
</dbReference>
<dbReference type="InterPro" id="IPR052091">
    <property type="entry name" value="Beta-ala_Activ/Resist"/>
</dbReference>
<dbReference type="GO" id="GO:0043041">
    <property type="term" value="P:amino acid activation for nonribosomal peptide biosynthetic process"/>
    <property type="evidence" value="ECO:0007669"/>
    <property type="project" value="TreeGrafter"/>
</dbReference>
<reference evidence="2 3" key="1">
    <citation type="submission" date="2016-08" db="EMBL/GenBank/DDBJ databases">
        <title>A Parts List for Fungal Cellulosomes Revealed by Comparative Genomics.</title>
        <authorList>
            <consortium name="DOE Joint Genome Institute"/>
            <person name="Haitjema C.H."/>
            <person name="Gilmore S.P."/>
            <person name="Henske J.K."/>
            <person name="Solomon K.V."/>
            <person name="De Groot R."/>
            <person name="Kuo A."/>
            <person name="Mondo S.J."/>
            <person name="Salamov A.A."/>
            <person name="Labutti K."/>
            <person name="Zhao Z."/>
            <person name="Chiniquy J."/>
            <person name="Barry K."/>
            <person name="Brewer H.M."/>
            <person name="Purvine S.O."/>
            <person name="Wright A.T."/>
            <person name="Boxma B."/>
            <person name="Van Alen T."/>
            <person name="Hackstein J.H."/>
            <person name="Baker S.E."/>
            <person name="Grigoriev I.V."/>
            <person name="O'Malley M.A."/>
        </authorList>
    </citation>
    <scope>NUCLEOTIDE SEQUENCE [LARGE SCALE GENOMIC DNA]</scope>
    <source>
        <strain evidence="2 3">S4</strain>
    </source>
</reference>
<dbReference type="Gene3D" id="3.30.300.30">
    <property type="match status" value="1"/>
</dbReference>
<dbReference type="AlphaFoldDB" id="A0A1Y1XPC7"/>
<evidence type="ECO:0000259" key="1">
    <source>
        <dbReference type="Pfam" id="PF13570"/>
    </source>
</evidence>
<gene>
    <name evidence="2" type="ORF">BCR32DRAFT_264182</name>
</gene>
<proteinExistence type="predicted"/>
<comment type="caution">
    <text evidence="2">The sequence shown here is derived from an EMBL/GenBank/DDBJ whole genome shotgun (WGS) entry which is preliminary data.</text>
</comment>
<dbReference type="PANTHER" id="PTHR44394">
    <property type="entry name" value="BETA-ALANINE-ACTIVATING ENZYME"/>
    <property type="match status" value="1"/>
</dbReference>
<dbReference type="InterPro" id="IPR045851">
    <property type="entry name" value="AMP-bd_C_sf"/>
</dbReference>
<dbReference type="STRING" id="1754192.A0A1Y1XPC7"/>
<feature type="domain" description="Pyrrolo-quinoline quinone repeat" evidence="1">
    <location>
        <begin position="752"/>
        <end position="1083"/>
    </location>
</feature>
<dbReference type="InterPro" id="IPR002372">
    <property type="entry name" value="PQQ_rpt_dom"/>
</dbReference>
<dbReference type="InterPro" id="IPR015943">
    <property type="entry name" value="WD40/YVTN_repeat-like_dom_sf"/>
</dbReference>
<evidence type="ECO:0000313" key="3">
    <source>
        <dbReference type="Proteomes" id="UP000193944"/>
    </source>
</evidence>
<reference evidence="2 3" key="2">
    <citation type="submission" date="2016-08" db="EMBL/GenBank/DDBJ databases">
        <title>Pervasive Adenine N6-methylation of Active Genes in Fungi.</title>
        <authorList>
            <consortium name="DOE Joint Genome Institute"/>
            <person name="Mondo S.J."/>
            <person name="Dannebaum R.O."/>
            <person name="Kuo R.C."/>
            <person name="Labutti K."/>
            <person name="Haridas S."/>
            <person name="Kuo A."/>
            <person name="Salamov A."/>
            <person name="Ahrendt S.R."/>
            <person name="Lipzen A."/>
            <person name="Sullivan W."/>
            <person name="Andreopoulos W.B."/>
            <person name="Clum A."/>
            <person name="Lindquist E."/>
            <person name="Daum C."/>
            <person name="Ramamoorthy G.K."/>
            <person name="Gryganskyi A."/>
            <person name="Culley D."/>
            <person name="Magnuson J.K."/>
            <person name="James T.Y."/>
            <person name="O'Malley M.A."/>
            <person name="Stajich J.E."/>
            <person name="Spatafora J.W."/>
            <person name="Visel A."/>
            <person name="Grigoriev I.V."/>
        </authorList>
    </citation>
    <scope>NUCLEOTIDE SEQUENCE [LARGE SCALE GENOMIC DNA]</scope>
    <source>
        <strain evidence="2 3">S4</strain>
    </source>
</reference>
<dbReference type="Gene3D" id="2.130.10.10">
    <property type="entry name" value="YVTN repeat-like/Quinoprotein amine dehydrogenase"/>
    <property type="match status" value="2"/>
</dbReference>
<dbReference type="InterPro" id="IPR018391">
    <property type="entry name" value="PQQ_b-propeller_rpt"/>
</dbReference>
<dbReference type="OrthoDB" id="2152645at2759"/>
<keyword evidence="3" id="KW-1185">Reference proteome</keyword>
<organism evidence="2 3">
    <name type="scientific">Anaeromyces robustus</name>
    <dbReference type="NCBI Taxonomy" id="1754192"/>
    <lineage>
        <taxon>Eukaryota</taxon>
        <taxon>Fungi</taxon>
        <taxon>Fungi incertae sedis</taxon>
        <taxon>Chytridiomycota</taxon>
        <taxon>Chytridiomycota incertae sedis</taxon>
        <taxon>Neocallimastigomycetes</taxon>
        <taxon>Neocallimastigales</taxon>
        <taxon>Neocallimastigaceae</taxon>
        <taxon>Anaeromyces</taxon>
    </lineage>
</organism>
<dbReference type="Gene3D" id="3.40.50.12780">
    <property type="entry name" value="N-terminal domain of ligase-like"/>
    <property type="match status" value="1"/>
</dbReference>
<dbReference type="SUPFAM" id="SSF56801">
    <property type="entry name" value="Acetyl-CoA synthetase-like"/>
    <property type="match status" value="1"/>
</dbReference>
<evidence type="ECO:0000313" key="2">
    <source>
        <dbReference type="EMBL" id="ORX87592.1"/>
    </source>
</evidence>
<dbReference type="PANTHER" id="PTHR44394:SF1">
    <property type="entry name" value="BETA-ALANINE-ACTIVATING ENZYME"/>
    <property type="match status" value="1"/>
</dbReference>
<dbReference type="Pfam" id="PF13570">
    <property type="entry name" value="Beta-prop_ACSF4"/>
    <property type="match status" value="1"/>
</dbReference>
<sequence length="1183" mass="138296">MKYEKLNLFYEICWKNKYVYIPIHETYLKDVQNKKYVIIETKKIKQINIKNYKIITCPIFQEYSLLISDLYNARETEYPVEKYDYRYIMHTSGTTRKSNNGITVRVPEHSLYWNIMDIIQKLNLYDQSHYYGILMTSPSFDPSLIEIFISLILGGTLIVPSTSLIKATDFLFHYCLNNSNQNDLFDAKDKIELTLMMTPSHLFSFKESIIRDILIGKTNVRNLILGGEKFPSINKLLDIMKDKNHNDCLYLGISLWNIYGITENSVWATIYKVKFDHFINYINNENKVNEYIQNNRLDSIDESKNSIENILQLYHINNIPLGFPLKNTKLLLIYNDNNEKKEKFLEINENHIYYEKEEKSYLLPKILSSYDCFGSYLIDDQNWIIGELWIGGSRQCWIDVNENYKCGEYIYTGDIIAFNKNDKNLYYYGRTNQQVKLSGYRIYLEQCNNALENLSVIKKAVTLLINNNHFDELVSFITCNEPLSENNPKSLISSIKNNLKNLLPFYSIPNQIYILKEFPLNKNGKIDIKQLQRYNYDKFEDQNKNDHNNINNNNNNNNNNNALNFRTIIRQYDKQEILSVIQKNIYQILIDINPKYKLNFNDETGKKFFFEMGGNSIEATVFANKMNKIINNNNEENYIKELSLYIMNYSLDEVTNKIYQLICNINKDNDNIKNNNNNNLIKTNEITKNDNNLINNNYHNKNNINNNENKIFIGFISKAQSLILNNSSINDESIKVVHELEKFKNQIKFDFKKCIDASPTVSISKIINKNNHKLEYTCFIGSHSSLFISININKKIINWQVSLHNRIEGSACISLCGKYVIVGCYDGCLYVLSVNNGEIFWQFKTEDIIKCTPVVDTINGHIWFGGYDNILYELDIYSKQIISKFKTHGSIFASPAIDIKKSIIYCCNLKGELYSININKNNTNIYNYNWKFNITDNKPIFTTPRLSYDGLNIYFGCVDGYVYCINTLNGKPIWKFNTNGPIFSSPCLFNNDKNLVIGSHSNYIFCLNINNKEIFNNNNNINNNNNYSEIKIIEKYEWKIKTNKPVFATPYFMSDYNNKKGETENWIYVVDIDGHLYNIQLNFNKRNDDKSRSKIQNDHLFDINEHINKKIKLTPKELSNIKNDGEDLNKLENFSIIKGNENNITIVSINKIKLSGPIFSSPIIINNKILLIGSRDNNLYILE</sequence>
<dbReference type="Proteomes" id="UP000193944">
    <property type="component" value="Unassembled WGS sequence"/>
</dbReference>
<name>A0A1Y1XPC7_9FUNG</name>